<name>A0A6A6RIK4_9PLEO</name>
<evidence type="ECO:0000313" key="4">
    <source>
        <dbReference type="EMBL" id="KAF2634251.1"/>
    </source>
</evidence>
<reference evidence="4" key="1">
    <citation type="journal article" date="2020" name="Stud. Mycol.">
        <title>101 Dothideomycetes genomes: a test case for predicting lifestyles and emergence of pathogens.</title>
        <authorList>
            <person name="Haridas S."/>
            <person name="Albert R."/>
            <person name="Binder M."/>
            <person name="Bloem J."/>
            <person name="Labutti K."/>
            <person name="Salamov A."/>
            <person name="Andreopoulos B."/>
            <person name="Baker S."/>
            <person name="Barry K."/>
            <person name="Bills G."/>
            <person name="Bluhm B."/>
            <person name="Cannon C."/>
            <person name="Castanera R."/>
            <person name="Culley D."/>
            <person name="Daum C."/>
            <person name="Ezra D."/>
            <person name="Gonzalez J."/>
            <person name="Henrissat B."/>
            <person name="Kuo A."/>
            <person name="Liang C."/>
            <person name="Lipzen A."/>
            <person name="Lutzoni F."/>
            <person name="Magnuson J."/>
            <person name="Mondo S."/>
            <person name="Nolan M."/>
            <person name="Ohm R."/>
            <person name="Pangilinan J."/>
            <person name="Park H.-J."/>
            <person name="Ramirez L."/>
            <person name="Alfaro M."/>
            <person name="Sun H."/>
            <person name="Tritt A."/>
            <person name="Yoshinaga Y."/>
            <person name="Zwiers L.-H."/>
            <person name="Turgeon B."/>
            <person name="Goodwin S."/>
            <person name="Spatafora J."/>
            <person name="Crous P."/>
            <person name="Grigoriev I."/>
        </authorList>
    </citation>
    <scope>NUCLEOTIDE SEQUENCE</scope>
    <source>
        <strain evidence="4">CBS 473.64</strain>
    </source>
</reference>
<accession>A0A6A6RIK4</accession>
<feature type="domain" description="C2H2-type" evidence="3">
    <location>
        <begin position="158"/>
        <end position="181"/>
    </location>
</feature>
<evidence type="ECO:0000259" key="3">
    <source>
        <dbReference type="PROSITE" id="PS50157"/>
    </source>
</evidence>
<keyword evidence="5" id="KW-1185">Reference proteome</keyword>
<evidence type="ECO:0000256" key="1">
    <source>
        <dbReference type="PROSITE-ProRule" id="PRU00042"/>
    </source>
</evidence>
<dbReference type="OrthoDB" id="1577640at2759"/>
<proteinExistence type="predicted"/>
<keyword evidence="1" id="KW-0863">Zinc-finger</keyword>
<evidence type="ECO:0000313" key="5">
    <source>
        <dbReference type="Proteomes" id="UP000799753"/>
    </source>
</evidence>
<feature type="region of interest" description="Disordered" evidence="2">
    <location>
        <begin position="1111"/>
        <end position="1182"/>
    </location>
</feature>
<dbReference type="Proteomes" id="UP000799753">
    <property type="component" value="Unassembled WGS sequence"/>
</dbReference>
<organism evidence="4 5">
    <name type="scientific">Massarina eburnea CBS 473.64</name>
    <dbReference type="NCBI Taxonomy" id="1395130"/>
    <lineage>
        <taxon>Eukaryota</taxon>
        <taxon>Fungi</taxon>
        <taxon>Dikarya</taxon>
        <taxon>Ascomycota</taxon>
        <taxon>Pezizomycotina</taxon>
        <taxon>Dothideomycetes</taxon>
        <taxon>Pleosporomycetidae</taxon>
        <taxon>Pleosporales</taxon>
        <taxon>Massarineae</taxon>
        <taxon>Massarinaceae</taxon>
        <taxon>Massarina</taxon>
    </lineage>
</organism>
<dbReference type="EMBL" id="MU006847">
    <property type="protein sequence ID" value="KAF2634251.1"/>
    <property type="molecule type" value="Genomic_DNA"/>
</dbReference>
<dbReference type="GO" id="GO:0008270">
    <property type="term" value="F:zinc ion binding"/>
    <property type="evidence" value="ECO:0007669"/>
    <property type="project" value="UniProtKB-KW"/>
</dbReference>
<feature type="compositionally biased region" description="Basic and acidic residues" evidence="2">
    <location>
        <begin position="1166"/>
        <end position="1182"/>
    </location>
</feature>
<dbReference type="PROSITE" id="PS50157">
    <property type="entry name" value="ZINC_FINGER_C2H2_2"/>
    <property type="match status" value="1"/>
</dbReference>
<keyword evidence="1" id="KW-0862">Zinc</keyword>
<feature type="compositionally biased region" description="Polar residues" evidence="2">
    <location>
        <begin position="1116"/>
        <end position="1130"/>
    </location>
</feature>
<keyword evidence="1" id="KW-0479">Metal-binding</keyword>
<sequence length="1245" mass="139015">MSRDSDPFDFPGPFDFTGIDYDANAYLPTPLSSFENGCDAPDISESYSHDSGIDLSPPVANPFWTPETSIESADEQYTASQQIDFQPSFDTLLEETCAHDRSSSDHAQVFATTFNSVISPKSPLEAQFTIDQESGCMQKPSASTGTNMAQSATQSTDYLCAICMEEFTQQWQLQLHHEDRHLPKISCRAHRLENHRTSTNSSVPFDSGYVSLLGTFGSADSLLQSPISLVRKFISFFCDALIEKAELRRWYACALSHHPSNTIRSLLSGSIREFAVDLASNIPTSWSSGDQNMSVHVQTPQKLHQALVDAVQMIRLRRPEIAQYIYKKAFCESRGHALSDYVPQADHEGLSREDRLSLLEEDYSWAEEINEVVASDDEELCAVIEPFREQLVTNDAFDRLARNLRKNLYNDSQKHMERIELHGHYDPDIYEYSNMHRVFSTRVDFYVHWDLIGFLRSQYNQEPTTLASVVVITGSALCAYASTCAEYAKTTWPRAGIFIIELLDEALRVNDNPKSFRKGYDALSLEVEVQIYADGKVLWFMWTDDTELLAEVAQQISWLSSALSSSPFGDQLAYARPSVQSIGSTQWRVSLEHEPLHPSETPCWLPLFCGAVIASGFPIPKRADGVGLEISLDLLAALAGVCNAVEFDGGVVMKGFSHMFVPVRKTGDCLQWHAITNQDPEKRLTYSEGISRCDSRALLDQVTIDDIQRLRPIVGWCSVAVSNLGSSAANYENIDYSGAIEANSSVTCAGGSLGFQQFGAAQLNFRFGGKDGKCHFQRTGPYQRIVSAAENTMVALYDTGEQRAWLVPASNVMLHMAQHRHQLEPFEIDGKPIVLDTDVAPGSSAKQTLFKNASVRLSDTEDYTFKDFILNTWSLLEFLIDQDVDRDRHSQGTSVKVTLREFLHGYEFKAVVQERTPFRRKEIQLAKTNGGWPLLLQDIDALVLFADGFEDIIIPANCGNAGLCRSWQRVPKGKDYLATTTKTLKDLYDVAGCRLSRKYLTSTHLQWHQGDSTLFDACDRSQVFECGCNRLQRIIPKSAIGEVVPPGFVLDHGAVIFGHPGHNFRHHIPTARTLTSENRSIYSQPNTSLKPVINLPTSFDSGFFEETPLDRIVSDPTLQSSPDSLTSGETANGDETDEDRDLTSFPRKRYHIPDENVTAPGNESYQEPRKSTQKRVKSDHQNRTISSPLEIRLANSINDTNSKQAIRSEVMMPGTGFPELDHSSVSALSEEVECNTVIMNPGLAI</sequence>
<gene>
    <name evidence="4" type="ORF">P280DRAFT_554719</name>
</gene>
<evidence type="ECO:0000256" key="2">
    <source>
        <dbReference type="SAM" id="MobiDB-lite"/>
    </source>
</evidence>
<protein>
    <recommendedName>
        <fullName evidence="3">C2H2-type domain-containing protein</fullName>
    </recommendedName>
</protein>
<dbReference type="PROSITE" id="PS00028">
    <property type="entry name" value="ZINC_FINGER_C2H2_1"/>
    <property type="match status" value="1"/>
</dbReference>
<dbReference type="InterPro" id="IPR013087">
    <property type="entry name" value="Znf_C2H2_type"/>
</dbReference>
<dbReference type="AlphaFoldDB" id="A0A6A6RIK4"/>